<dbReference type="GO" id="GO:0000162">
    <property type="term" value="P:L-tryptophan biosynthetic process"/>
    <property type="evidence" value="ECO:0007669"/>
    <property type="project" value="TreeGrafter"/>
</dbReference>
<dbReference type="AlphaFoldDB" id="A0A4V6MEE3"/>
<evidence type="ECO:0000256" key="1">
    <source>
        <dbReference type="SAM" id="MobiDB-lite"/>
    </source>
</evidence>
<keyword evidence="4" id="KW-1185">Reference proteome</keyword>
<sequence length="721" mass="75519">MTPPPDAGEPAYVLFAAPLTVELGVTGVVRRLAHRERVTAWAGSWSRGALVTCDPVREMPADSDPFDVLGAVPDVGPDPRFPDAVGGGWFGYLGFAAPGRRPRASLAWYRDVLRHDGQRWWYEALLGPDGDEASARSRCATLCADLAGPAPSAEAGVVVERWPDRDAHLAAVEACISEIRRGEIYQANIATELGLRLDGGVHEAWARIVGARSGSGTPARAALVADSELAAVSASPELFLRRDGRDVRTDPIKGTRPRIGVTGDGPGGGSAHGTVGGPAGNNAAGIDAPGIDARAADDRADAEQGRRLAGSTKDSAENVMIVDLMRNDLARVCATGSVRVAGLLSVQPHPGVWHLVSRVHGRLPDGVDDGALLRATFPPGSVTGAPKVRAVQVIEGLEAQRRGLFTGALGYASPLAGLELSVAIRTLEVDPPGPDGTASARLGVGGGITVDSDPAEEWAECLTKAAPVLAALDGGSAPPAPATVRPARRADGLFETLAAVDGRVARLGEHAARLRRSYLSCTGEPLTAHVETAVAEATAGLRGQHRVRVEASPGATDEVRVHAVPWPGPVPLAEQPGLVLRVCRTAEGESHKFADRRWLDAHEAAVDEEETPLLVDRDGTVLESTRSSVFAVLGGALRTPPLDGRILPGTARRAVLDLVDPDPATTAPVRIGDVADLDGMFLTNALRGVQWVREIRDDGTVLARWTAPDPLTLRIAADLAR</sequence>
<dbReference type="InterPro" id="IPR036038">
    <property type="entry name" value="Aminotransferase-like"/>
</dbReference>
<dbReference type="Pfam" id="PF01063">
    <property type="entry name" value="Aminotran_4"/>
    <property type="match status" value="1"/>
</dbReference>
<evidence type="ECO:0000313" key="3">
    <source>
        <dbReference type="EMBL" id="RZT88960.1"/>
    </source>
</evidence>
<dbReference type="SUPFAM" id="SSF56752">
    <property type="entry name" value="D-aminoacid aminotransferase-like PLP-dependent enzymes"/>
    <property type="match status" value="1"/>
</dbReference>
<dbReference type="Pfam" id="PF00425">
    <property type="entry name" value="Chorismate_bind"/>
    <property type="match status" value="1"/>
</dbReference>
<keyword evidence="3" id="KW-0456">Lyase</keyword>
<dbReference type="PRINTS" id="PR00095">
    <property type="entry name" value="ANTSNTHASEI"/>
</dbReference>
<dbReference type="Proteomes" id="UP000291591">
    <property type="component" value="Unassembled WGS sequence"/>
</dbReference>
<dbReference type="OrthoDB" id="3518032at2"/>
<dbReference type="InterPro" id="IPR001544">
    <property type="entry name" value="Aminotrans_IV"/>
</dbReference>
<feature type="compositionally biased region" description="Gly residues" evidence="1">
    <location>
        <begin position="262"/>
        <end position="275"/>
    </location>
</feature>
<dbReference type="GO" id="GO:0046820">
    <property type="term" value="F:4-amino-4-deoxychorismate synthase activity"/>
    <property type="evidence" value="ECO:0007669"/>
    <property type="project" value="TreeGrafter"/>
</dbReference>
<evidence type="ECO:0000259" key="2">
    <source>
        <dbReference type="Pfam" id="PF00425"/>
    </source>
</evidence>
<feature type="domain" description="Chorismate-utilising enzyme C-terminal" evidence="2">
    <location>
        <begin position="165"/>
        <end position="464"/>
    </location>
</feature>
<dbReference type="Gene3D" id="3.30.470.10">
    <property type="match status" value="1"/>
</dbReference>
<dbReference type="PANTHER" id="PTHR11236">
    <property type="entry name" value="AMINOBENZOATE/ANTHRANILATE SYNTHASE"/>
    <property type="match status" value="1"/>
</dbReference>
<gene>
    <name evidence="3" type="ORF">EV383_5914</name>
</gene>
<dbReference type="GO" id="GO:0016829">
    <property type="term" value="F:lyase activity"/>
    <property type="evidence" value="ECO:0007669"/>
    <property type="project" value="UniProtKB-KW"/>
</dbReference>
<dbReference type="Gene3D" id="3.20.10.10">
    <property type="entry name" value="D-amino Acid Aminotransferase, subunit A, domain 2"/>
    <property type="match status" value="1"/>
</dbReference>
<dbReference type="Gene3D" id="3.60.120.10">
    <property type="entry name" value="Anthranilate synthase"/>
    <property type="match status" value="1"/>
</dbReference>
<dbReference type="PANTHER" id="PTHR11236:SF50">
    <property type="entry name" value="AMINODEOXYCHORISMATE SYNTHASE COMPONENT 1"/>
    <property type="match status" value="1"/>
</dbReference>
<dbReference type="InterPro" id="IPR005801">
    <property type="entry name" value="ADC_synthase"/>
</dbReference>
<dbReference type="SUPFAM" id="SSF56322">
    <property type="entry name" value="ADC synthase"/>
    <property type="match status" value="1"/>
</dbReference>
<comment type="caution">
    <text evidence="3">The sequence shown here is derived from an EMBL/GenBank/DDBJ whole genome shotgun (WGS) entry which is preliminary data.</text>
</comment>
<accession>A0A4V6MEE3</accession>
<protein>
    <submittedName>
        <fullName evidence="3">Para-aminobenzoate synthetase/4-amino-4-deoxychorismate lyase</fullName>
    </submittedName>
</protein>
<reference evidence="3 4" key="1">
    <citation type="submission" date="2019-02" db="EMBL/GenBank/DDBJ databases">
        <title>Sequencing the genomes of 1000 actinobacteria strains.</title>
        <authorList>
            <person name="Klenk H.-P."/>
        </authorList>
    </citation>
    <scope>NUCLEOTIDE SEQUENCE [LARGE SCALE GENOMIC DNA]</scope>
    <source>
        <strain evidence="3 4">DSM 45779</strain>
    </source>
</reference>
<evidence type="ECO:0000313" key="4">
    <source>
        <dbReference type="Proteomes" id="UP000291591"/>
    </source>
</evidence>
<dbReference type="InterPro" id="IPR043132">
    <property type="entry name" value="BCAT-like_C"/>
</dbReference>
<dbReference type="EMBL" id="SHKL01000001">
    <property type="protein sequence ID" value="RZT88960.1"/>
    <property type="molecule type" value="Genomic_DNA"/>
</dbReference>
<dbReference type="InterPro" id="IPR015890">
    <property type="entry name" value="Chorismate_C"/>
</dbReference>
<name>A0A4V6MEE3_PSEST</name>
<proteinExistence type="predicted"/>
<organism evidence="3 4">
    <name type="scientific">Pseudonocardia sediminis</name>
    <dbReference type="NCBI Taxonomy" id="1397368"/>
    <lineage>
        <taxon>Bacteria</taxon>
        <taxon>Bacillati</taxon>
        <taxon>Actinomycetota</taxon>
        <taxon>Actinomycetes</taxon>
        <taxon>Pseudonocardiales</taxon>
        <taxon>Pseudonocardiaceae</taxon>
        <taxon>Pseudonocardia</taxon>
    </lineage>
</organism>
<feature type="region of interest" description="Disordered" evidence="1">
    <location>
        <begin position="249"/>
        <end position="275"/>
    </location>
</feature>
<dbReference type="InterPro" id="IPR019999">
    <property type="entry name" value="Anth_synth_I-like"/>
</dbReference>
<dbReference type="InterPro" id="IPR043131">
    <property type="entry name" value="BCAT-like_N"/>
</dbReference>